<accession>D2R193</accession>
<gene>
    <name evidence="6" type="ordered locus">Psta_0182</name>
</gene>
<keyword evidence="7" id="KW-1185">Reference proteome</keyword>
<dbReference type="Pfam" id="PF07587">
    <property type="entry name" value="PSD1"/>
    <property type="match status" value="1"/>
</dbReference>
<evidence type="ECO:0000256" key="1">
    <source>
        <dbReference type="ARBA" id="ARBA00022617"/>
    </source>
</evidence>
<keyword evidence="1 4" id="KW-0349">Heme</keyword>
<dbReference type="PANTHER" id="PTHR35889:SF3">
    <property type="entry name" value="F-BOX DOMAIN-CONTAINING PROTEIN"/>
    <property type="match status" value="1"/>
</dbReference>
<evidence type="ECO:0000256" key="4">
    <source>
        <dbReference type="PROSITE-ProRule" id="PRU00433"/>
    </source>
</evidence>
<evidence type="ECO:0000313" key="7">
    <source>
        <dbReference type="Proteomes" id="UP000001887"/>
    </source>
</evidence>
<evidence type="ECO:0000313" key="6">
    <source>
        <dbReference type="EMBL" id="ADB14878.1"/>
    </source>
</evidence>
<reference evidence="6 7" key="1">
    <citation type="journal article" date="2009" name="Stand. Genomic Sci.">
        <title>Complete genome sequence of Pirellula staleyi type strain (ATCC 27377).</title>
        <authorList>
            <person name="Clum A."/>
            <person name="Tindall B.J."/>
            <person name="Sikorski J."/>
            <person name="Ivanova N."/>
            <person name="Mavrommatis K."/>
            <person name="Lucas S."/>
            <person name="Glavina del Rio T."/>
            <person name="Nolan M."/>
            <person name="Chen F."/>
            <person name="Tice H."/>
            <person name="Pitluck S."/>
            <person name="Cheng J.F."/>
            <person name="Chertkov O."/>
            <person name="Brettin T."/>
            <person name="Han C."/>
            <person name="Detter J.C."/>
            <person name="Kuske C."/>
            <person name="Bruce D."/>
            <person name="Goodwin L."/>
            <person name="Ovchinikova G."/>
            <person name="Pati A."/>
            <person name="Mikhailova N."/>
            <person name="Chen A."/>
            <person name="Palaniappan K."/>
            <person name="Land M."/>
            <person name="Hauser L."/>
            <person name="Chang Y.J."/>
            <person name="Jeffries C.D."/>
            <person name="Chain P."/>
            <person name="Rohde M."/>
            <person name="Goker M."/>
            <person name="Bristow J."/>
            <person name="Eisen J.A."/>
            <person name="Markowitz V."/>
            <person name="Hugenholtz P."/>
            <person name="Kyrpides N.C."/>
            <person name="Klenk H.P."/>
            <person name="Lapidus A."/>
        </authorList>
    </citation>
    <scope>NUCLEOTIDE SEQUENCE [LARGE SCALE GENOMIC DNA]</scope>
    <source>
        <strain evidence="7">ATCC 27377 / DSM 6068 / ICPB 4128</strain>
    </source>
</reference>
<evidence type="ECO:0000256" key="3">
    <source>
        <dbReference type="ARBA" id="ARBA00023004"/>
    </source>
</evidence>
<dbReference type="HOGENOM" id="CLU_005632_1_0_0"/>
<dbReference type="InterPro" id="IPR009056">
    <property type="entry name" value="Cyt_c-like_dom"/>
</dbReference>
<evidence type="ECO:0000259" key="5">
    <source>
        <dbReference type="PROSITE" id="PS51007"/>
    </source>
</evidence>
<dbReference type="GO" id="GO:0009055">
    <property type="term" value="F:electron transfer activity"/>
    <property type="evidence" value="ECO:0007669"/>
    <property type="project" value="InterPro"/>
</dbReference>
<dbReference type="OrthoDB" id="127107at2"/>
<proteinExistence type="predicted"/>
<evidence type="ECO:0000256" key="2">
    <source>
        <dbReference type="ARBA" id="ARBA00022723"/>
    </source>
</evidence>
<dbReference type="InterPro" id="IPR011444">
    <property type="entry name" value="DUF1549"/>
</dbReference>
<dbReference type="eggNOG" id="COG4654">
    <property type="taxonomic scope" value="Bacteria"/>
</dbReference>
<feature type="domain" description="Cytochrome c" evidence="5">
    <location>
        <begin position="27"/>
        <end position="125"/>
    </location>
</feature>
<dbReference type="PANTHER" id="PTHR35889">
    <property type="entry name" value="CYCLOINULO-OLIGOSACCHARIDE FRUCTANOTRANSFERASE-RELATED"/>
    <property type="match status" value="1"/>
</dbReference>
<keyword evidence="2 4" id="KW-0479">Metal-binding</keyword>
<dbReference type="AlphaFoldDB" id="D2R193"/>
<dbReference type="EMBL" id="CP001848">
    <property type="protein sequence ID" value="ADB14878.1"/>
    <property type="molecule type" value="Genomic_DNA"/>
</dbReference>
<protein>
    <recommendedName>
        <fullName evidence="5">Cytochrome c domain-containing protein</fullName>
    </recommendedName>
</protein>
<dbReference type="SUPFAM" id="SSF46626">
    <property type="entry name" value="Cytochrome c"/>
    <property type="match status" value="1"/>
</dbReference>
<dbReference type="Pfam" id="PF07635">
    <property type="entry name" value="PSCyt1"/>
    <property type="match status" value="1"/>
</dbReference>
<dbReference type="KEGG" id="psl:Psta_0182"/>
<dbReference type="Pfam" id="PF07583">
    <property type="entry name" value="PSCyt2"/>
    <property type="match status" value="1"/>
</dbReference>
<name>D2R193_PIRSD</name>
<dbReference type="InterPro" id="IPR022655">
    <property type="entry name" value="DUF1553"/>
</dbReference>
<dbReference type="GO" id="GO:0020037">
    <property type="term" value="F:heme binding"/>
    <property type="evidence" value="ECO:0007669"/>
    <property type="project" value="InterPro"/>
</dbReference>
<dbReference type="Proteomes" id="UP000001887">
    <property type="component" value="Chromosome"/>
</dbReference>
<dbReference type="GO" id="GO:0046872">
    <property type="term" value="F:metal ion binding"/>
    <property type="evidence" value="ECO:0007669"/>
    <property type="project" value="UniProtKB-KW"/>
</dbReference>
<keyword evidence="3 4" id="KW-0408">Iron</keyword>
<organism evidence="6 7">
    <name type="scientific">Pirellula staleyi (strain ATCC 27377 / DSM 6068 / ICPB 4128)</name>
    <name type="common">Pirella staleyi</name>
    <dbReference type="NCBI Taxonomy" id="530564"/>
    <lineage>
        <taxon>Bacteria</taxon>
        <taxon>Pseudomonadati</taxon>
        <taxon>Planctomycetota</taxon>
        <taxon>Planctomycetia</taxon>
        <taxon>Pirellulales</taxon>
        <taxon>Pirellulaceae</taxon>
        <taxon>Pirellula</taxon>
    </lineage>
</organism>
<dbReference type="InterPro" id="IPR011429">
    <property type="entry name" value="Cyt_c_Planctomycete-type"/>
</dbReference>
<sequence precursor="true">MRYFSWALLIAVMVGGPLAPLVRADEPKITPEQEVFFESKIRPLLVTHCIECHGAAKQESGLRLDSRAAMLAGGATGEVGAVPGEADKSLLIRAVRHQGDIQMPPEKKLDDRDIELLATWVTSGMPWPKSAAETKPLTAEEKVLAARSTMWSLQPIVDPPLPAIKQTTWPRAKFDHHILARLEAANLAPSAEAPRATYLRRVSYDLTGLPPTADEIAAFESDTTPQAYEKVVDNLLASPAYGERWARHWLDVARYGDTRGYAFQRERKYPYSYTYRDYVINALNDDIPYDRFVKEQIAADLLPDHDSSDLAALGLLTTGRRFNRNEDDIDDLIDVVTRGFLGLSVACARCHDHKYDAIPTDDYYSLYGVFASIQEPGELPLIGQPTENEAYTKFMAELEKRQAEARDYENAEHAKNVTQAVDSAADYLARIAAGGNSNLLDKLSFLSLKEPDIRRPLQERWKRYLDENAKDDHATLGVWKQLATLKEDEFAGPGKEKLDALLARPEGIDAGQINPLLKAAIEKERPTSGVQLARTYGEAIKEVVKKYRETGANKEALDKLAPAEKELAKLVVDEKSPPQIPREDARRYFTRAQRNRFDELERKAKSLEATSPAAPPRAMVVAERPQPNNPHVFIRGNPGRPGKAVPRQYLAVLSASERVPYPQNQSGRLELANQIVDPANPLTRRVIINRLWMYHFGEPLVGTPSDFGIRAEVPSQPEVLDTLASLLLEKNWSLKAVHREIVLSATYRQSSADREEARKVDPENRLMWRMNRRRLEWEPLRDTLLFVSGNLDRTLGGRAVELTGANPSNRRAVYGFIDRQDLPNLFRVFDIASPDQHAPRRPRTTVPQQALFLMNSPFVVTQAQSIVAALEKRTEESTQQRIVSMYKMILARSPDATEQKIAADFIEQSSQTPPDQAKINPWQQLAQILLLTNELAFVD</sequence>
<dbReference type="InterPro" id="IPR036909">
    <property type="entry name" value="Cyt_c-like_dom_sf"/>
</dbReference>
<dbReference type="PROSITE" id="PS51007">
    <property type="entry name" value="CYTC"/>
    <property type="match status" value="1"/>
</dbReference>
<dbReference type="STRING" id="530564.Psta_0182"/>